<accession>A0ABM8YM82</accession>
<dbReference type="InterPro" id="IPR006524">
    <property type="entry name" value="ArpU-like"/>
</dbReference>
<dbReference type="NCBIfam" id="TIGR01637">
    <property type="entry name" value="phage_arpU"/>
    <property type="match status" value="1"/>
</dbReference>
<keyword evidence="2" id="KW-1185">Reference proteome</keyword>
<gene>
    <name evidence="1" type="ORF">BACCIP111883_01867</name>
</gene>
<proteinExistence type="predicted"/>
<name>A0ABM8YM82_9BACI</name>
<dbReference type="Proteomes" id="UP000789833">
    <property type="component" value="Unassembled WGS sequence"/>
</dbReference>
<organism evidence="1 2">
    <name type="scientific">Sutcliffiella rhizosphaerae</name>
    <dbReference type="NCBI Taxonomy" id="2880967"/>
    <lineage>
        <taxon>Bacteria</taxon>
        <taxon>Bacillati</taxon>
        <taxon>Bacillota</taxon>
        <taxon>Bacilli</taxon>
        <taxon>Bacillales</taxon>
        <taxon>Bacillaceae</taxon>
        <taxon>Sutcliffiella</taxon>
    </lineage>
</organism>
<dbReference type="EMBL" id="CAKJTJ010000007">
    <property type="protein sequence ID" value="CAG9621095.1"/>
    <property type="molecule type" value="Genomic_DNA"/>
</dbReference>
<sequence length="126" mass="14735">MSELSLFPDIDEKKVCALVVKELKIYKALKVRQQNKMELEKNGVSENIFPKLLEKDKENQLKVLHMERALNKSLDSTERQIIEMKYLSPERQNDINIYMELGLQKTPYYEKKKAAIFQIASSLGMI</sequence>
<evidence type="ECO:0000313" key="1">
    <source>
        <dbReference type="EMBL" id="CAG9621095.1"/>
    </source>
</evidence>
<comment type="caution">
    <text evidence="1">The sequence shown here is derived from an EMBL/GenBank/DDBJ whole genome shotgun (WGS) entry which is preliminary data.</text>
</comment>
<reference evidence="1 2" key="1">
    <citation type="submission" date="2021-10" db="EMBL/GenBank/DDBJ databases">
        <authorList>
            <person name="Criscuolo A."/>
        </authorList>
    </citation>
    <scope>NUCLEOTIDE SEQUENCE [LARGE SCALE GENOMIC DNA]</scope>
    <source>
        <strain evidence="2">CIP 111883</strain>
    </source>
</reference>
<evidence type="ECO:0008006" key="3">
    <source>
        <dbReference type="Google" id="ProtNLM"/>
    </source>
</evidence>
<dbReference type="RefSeq" id="WP_230500987.1">
    <property type="nucleotide sequence ID" value="NZ_CAKJTJ010000007.1"/>
</dbReference>
<protein>
    <recommendedName>
        <fullName evidence="3">ArpU family transcriptional regulator</fullName>
    </recommendedName>
</protein>
<evidence type="ECO:0000313" key="2">
    <source>
        <dbReference type="Proteomes" id="UP000789833"/>
    </source>
</evidence>